<comment type="caution">
    <text evidence="4">The sequence shown here is derived from an EMBL/GenBank/DDBJ whole genome shotgun (WGS) entry which is preliminary data.</text>
</comment>
<dbReference type="PANTHER" id="PTHR10720:SF0">
    <property type="entry name" value="HEME OXYGENASE"/>
    <property type="match status" value="1"/>
</dbReference>
<evidence type="ECO:0000313" key="5">
    <source>
        <dbReference type="Proteomes" id="UP001519295"/>
    </source>
</evidence>
<protein>
    <submittedName>
        <fullName evidence="4">Heme oxygenase</fullName>
        <ecNumber evidence="4">1.14.14.18</ecNumber>
    </submittedName>
</protein>
<dbReference type="Pfam" id="PF01126">
    <property type="entry name" value="Heme_oxygenase"/>
    <property type="match status" value="1"/>
</dbReference>
<evidence type="ECO:0000313" key="4">
    <source>
        <dbReference type="EMBL" id="MBP2368939.1"/>
    </source>
</evidence>
<dbReference type="CDD" id="cd19165">
    <property type="entry name" value="HemeO"/>
    <property type="match status" value="1"/>
</dbReference>
<sequence>MGAATTSIGTLSAELRQATWAVHERAHRSTYMAALLEGALPLGAYTLLAEQYSAIYTALEAASDTMADHPVAGPFVIDELRRLPALHDDLDTLGSGVPRILPATARYVERLHTCATDPERFVAHHYIRYLGDLSGGQVIGRTLERTYGLSGDGVRFYDFSALGAPPRFRTRYRELLDAAPWDAGARSRVAAEAVLGFELNIEVLSEMADEVGLDQPLAS</sequence>
<dbReference type="PANTHER" id="PTHR10720">
    <property type="entry name" value="HEME OXYGENASE"/>
    <property type="match status" value="1"/>
</dbReference>
<keyword evidence="3" id="KW-0408">Iron</keyword>
<proteinExistence type="predicted"/>
<dbReference type="EMBL" id="JAGINU010000001">
    <property type="protein sequence ID" value="MBP2368939.1"/>
    <property type="molecule type" value="Genomic_DNA"/>
</dbReference>
<dbReference type="GO" id="GO:0004392">
    <property type="term" value="F:heme oxygenase (decyclizing) activity"/>
    <property type="evidence" value="ECO:0007669"/>
    <property type="project" value="UniProtKB-EC"/>
</dbReference>
<evidence type="ECO:0000256" key="2">
    <source>
        <dbReference type="ARBA" id="ARBA00022723"/>
    </source>
</evidence>
<dbReference type="PRINTS" id="PR00088">
    <property type="entry name" value="HAEMOXYGNASE"/>
</dbReference>
<dbReference type="InterPro" id="IPR002051">
    <property type="entry name" value="Haem_Oase"/>
</dbReference>
<dbReference type="Proteomes" id="UP001519295">
    <property type="component" value="Unassembled WGS sequence"/>
</dbReference>
<dbReference type="SUPFAM" id="SSF48613">
    <property type="entry name" value="Heme oxygenase-like"/>
    <property type="match status" value="1"/>
</dbReference>
<dbReference type="PIRSF" id="PIRSF000343">
    <property type="entry name" value="Haem_Oase"/>
    <property type="match status" value="1"/>
</dbReference>
<dbReference type="EC" id="1.14.14.18" evidence="4"/>
<accession>A0ABS4VYB2</accession>
<evidence type="ECO:0000256" key="1">
    <source>
        <dbReference type="ARBA" id="ARBA00022617"/>
    </source>
</evidence>
<reference evidence="4 5" key="1">
    <citation type="submission" date="2021-03" db="EMBL/GenBank/DDBJ databases">
        <title>Sequencing the genomes of 1000 actinobacteria strains.</title>
        <authorList>
            <person name="Klenk H.-P."/>
        </authorList>
    </citation>
    <scope>NUCLEOTIDE SEQUENCE [LARGE SCALE GENOMIC DNA]</scope>
    <source>
        <strain evidence="4 5">DSM 45256</strain>
    </source>
</reference>
<gene>
    <name evidence="4" type="ORF">JOF36_004635</name>
</gene>
<evidence type="ECO:0000256" key="3">
    <source>
        <dbReference type="ARBA" id="ARBA00023004"/>
    </source>
</evidence>
<dbReference type="InterPro" id="IPR016053">
    <property type="entry name" value="Haem_Oase-like"/>
</dbReference>
<dbReference type="Gene3D" id="1.20.910.10">
    <property type="entry name" value="Heme oxygenase-like"/>
    <property type="match status" value="1"/>
</dbReference>
<dbReference type="RefSeq" id="WP_210030675.1">
    <property type="nucleotide sequence ID" value="NZ_JAGINU010000001.1"/>
</dbReference>
<keyword evidence="5" id="KW-1185">Reference proteome</keyword>
<keyword evidence="1" id="KW-0349">Heme</keyword>
<name>A0ABS4VYB2_9PSEU</name>
<keyword evidence="2" id="KW-0479">Metal-binding</keyword>
<keyword evidence="4" id="KW-0560">Oxidoreductase</keyword>
<dbReference type="InterPro" id="IPR016084">
    <property type="entry name" value="Haem_Oase-like_multi-hlx"/>
</dbReference>
<organism evidence="4 5">
    <name type="scientific">Pseudonocardia parietis</name>
    <dbReference type="NCBI Taxonomy" id="570936"/>
    <lineage>
        <taxon>Bacteria</taxon>
        <taxon>Bacillati</taxon>
        <taxon>Actinomycetota</taxon>
        <taxon>Actinomycetes</taxon>
        <taxon>Pseudonocardiales</taxon>
        <taxon>Pseudonocardiaceae</taxon>
        <taxon>Pseudonocardia</taxon>
    </lineage>
</organism>